<keyword evidence="4 6" id="KW-0863">Zinc-finger</keyword>
<feature type="region of interest" description="Disordered" evidence="8">
    <location>
        <begin position="910"/>
        <end position="932"/>
    </location>
</feature>
<gene>
    <name evidence="12" type="primary">BPH1</name>
    <name evidence="12" type="ORF">OC842_000397</name>
</gene>
<keyword evidence="3" id="KW-0677">Repeat</keyword>
<evidence type="ECO:0000256" key="8">
    <source>
        <dbReference type="SAM" id="MobiDB-lite"/>
    </source>
</evidence>
<dbReference type="PROSITE" id="PS50294">
    <property type="entry name" value="WD_REPEATS_REGION"/>
    <property type="match status" value="1"/>
</dbReference>
<evidence type="ECO:0000259" key="10">
    <source>
        <dbReference type="PROSITE" id="PS50197"/>
    </source>
</evidence>
<feature type="region of interest" description="Disordered" evidence="8">
    <location>
        <begin position="1239"/>
        <end position="1272"/>
    </location>
</feature>
<feature type="compositionally biased region" description="Acidic residues" evidence="8">
    <location>
        <begin position="2101"/>
        <end position="2123"/>
    </location>
</feature>
<dbReference type="InterPro" id="IPR019775">
    <property type="entry name" value="WD40_repeat_CS"/>
</dbReference>
<dbReference type="Gene3D" id="1.10.1540.10">
    <property type="entry name" value="BEACH domain"/>
    <property type="match status" value="1"/>
</dbReference>
<dbReference type="InterPro" id="IPR023362">
    <property type="entry name" value="PH-BEACH_dom"/>
</dbReference>
<feature type="compositionally biased region" description="Low complexity" evidence="8">
    <location>
        <begin position="147"/>
        <end position="157"/>
    </location>
</feature>
<dbReference type="InterPro" id="IPR011011">
    <property type="entry name" value="Znf_FYVE_PHD"/>
</dbReference>
<dbReference type="SUPFAM" id="SSF57903">
    <property type="entry name" value="FYVE/PHD zinc finger"/>
    <property type="match status" value="1"/>
</dbReference>
<feature type="region of interest" description="Disordered" evidence="8">
    <location>
        <begin position="140"/>
        <end position="218"/>
    </location>
</feature>
<evidence type="ECO:0000256" key="7">
    <source>
        <dbReference type="PROSITE-ProRule" id="PRU00221"/>
    </source>
</evidence>
<feature type="region of interest" description="Disordered" evidence="8">
    <location>
        <begin position="488"/>
        <end position="512"/>
    </location>
</feature>
<dbReference type="Pfam" id="PF14844">
    <property type="entry name" value="PH_BEACH"/>
    <property type="match status" value="1"/>
</dbReference>
<dbReference type="InterPro" id="IPR036322">
    <property type="entry name" value="WD40_repeat_dom_sf"/>
</dbReference>
<dbReference type="PANTHER" id="PTHR46108">
    <property type="entry name" value="BLUE CHEESE"/>
    <property type="match status" value="1"/>
</dbReference>
<dbReference type="SUPFAM" id="SSF81837">
    <property type="entry name" value="BEACH domain"/>
    <property type="match status" value="1"/>
</dbReference>
<feature type="region of interest" description="Disordered" evidence="8">
    <location>
        <begin position="536"/>
        <end position="620"/>
    </location>
</feature>
<dbReference type="SMART" id="SM00320">
    <property type="entry name" value="WD40"/>
    <property type="match status" value="3"/>
</dbReference>
<evidence type="ECO:0000256" key="2">
    <source>
        <dbReference type="ARBA" id="ARBA00022723"/>
    </source>
</evidence>
<dbReference type="InterPro" id="IPR015943">
    <property type="entry name" value="WD40/YVTN_repeat-like_dom_sf"/>
</dbReference>
<dbReference type="PROSITE" id="PS50197">
    <property type="entry name" value="BEACH"/>
    <property type="match status" value="1"/>
</dbReference>
<dbReference type="PROSITE" id="PS51783">
    <property type="entry name" value="PH_BEACH"/>
    <property type="match status" value="1"/>
</dbReference>
<evidence type="ECO:0000256" key="6">
    <source>
        <dbReference type="PROSITE-ProRule" id="PRU00091"/>
    </source>
</evidence>
<name>A0AAN6GH34_9BASI</name>
<feature type="domain" description="BEACH" evidence="10">
    <location>
        <begin position="2332"/>
        <end position="2627"/>
    </location>
</feature>
<feature type="compositionally biased region" description="Low complexity" evidence="8">
    <location>
        <begin position="584"/>
        <end position="606"/>
    </location>
</feature>
<dbReference type="SMART" id="SM01026">
    <property type="entry name" value="Beach"/>
    <property type="match status" value="1"/>
</dbReference>
<dbReference type="InterPro" id="IPR036372">
    <property type="entry name" value="BEACH_dom_sf"/>
</dbReference>
<accession>A0AAN6GH34</accession>
<keyword evidence="1 7" id="KW-0853">WD repeat</keyword>
<dbReference type="PROSITE" id="PS50178">
    <property type="entry name" value="ZF_FYVE"/>
    <property type="match status" value="1"/>
</dbReference>
<keyword evidence="5" id="KW-0862">Zinc</keyword>
<feature type="compositionally biased region" description="Low complexity" evidence="8">
    <location>
        <begin position="536"/>
        <end position="559"/>
    </location>
</feature>
<evidence type="ECO:0000256" key="4">
    <source>
        <dbReference type="ARBA" id="ARBA00022771"/>
    </source>
</evidence>
<feature type="region of interest" description="Disordered" evidence="8">
    <location>
        <begin position="1345"/>
        <end position="1367"/>
    </location>
</feature>
<protein>
    <submittedName>
        <fullName evidence="12">Beige protein-like 1</fullName>
    </submittedName>
</protein>
<evidence type="ECO:0000313" key="12">
    <source>
        <dbReference type="EMBL" id="KAK0540625.1"/>
    </source>
</evidence>
<organism evidence="12 13">
    <name type="scientific">Tilletia horrida</name>
    <dbReference type="NCBI Taxonomy" id="155126"/>
    <lineage>
        <taxon>Eukaryota</taxon>
        <taxon>Fungi</taxon>
        <taxon>Dikarya</taxon>
        <taxon>Basidiomycota</taxon>
        <taxon>Ustilaginomycotina</taxon>
        <taxon>Exobasidiomycetes</taxon>
        <taxon>Tilletiales</taxon>
        <taxon>Tilletiaceae</taxon>
        <taxon>Tilletia</taxon>
    </lineage>
</organism>
<reference evidence="12" key="1">
    <citation type="journal article" date="2023" name="PhytoFront">
        <title>Draft Genome Resources of Seven Strains of Tilletia horrida, Causal Agent of Kernel Smut of Rice.</title>
        <authorList>
            <person name="Khanal S."/>
            <person name="Antony Babu S."/>
            <person name="Zhou X.G."/>
        </authorList>
    </citation>
    <scope>NUCLEOTIDE SEQUENCE</scope>
    <source>
        <strain evidence="12">TX3</strain>
    </source>
</reference>
<feature type="region of interest" description="Disordered" evidence="8">
    <location>
        <begin position="674"/>
        <end position="696"/>
    </location>
</feature>
<feature type="region of interest" description="Disordered" evidence="8">
    <location>
        <begin position="765"/>
        <end position="804"/>
    </location>
</feature>
<feature type="compositionally biased region" description="Low complexity" evidence="8">
    <location>
        <begin position="202"/>
        <end position="218"/>
    </location>
</feature>
<evidence type="ECO:0000256" key="3">
    <source>
        <dbReference type="ARBA" id="ARBA00022737"/>
    </source>
</evidence>
<feature type="compositionally biased region" description="Low complexity" evidence="8">
    <location>
        <begin position="1260"/>
        <end position="1272"/>
    </location>
</feature>
<dbReference type="Pfam" id="PF02138">
    <property type="entry name" value="Beach"/>
    <property type="match status" value="1"/>
</dbReference>
<dbReference type="PROSITE" id="PS50082">
    <property type="entry name" value="WD_REPEATS_2"/>
    <property type="match status" value="1"/>
</dbReference>
<sequence>MAAAAVAGDGGDELRALLLLPLAEAHAATVRITELAQAVLQQSNTHDRDDTLRRVFFTRRNGGSSFGSEDVLAGLAAVIGRLALELDQAVQDDTSLSTLLALAAAAADIGGISSASLRALLRTLKALLNNALGQTLLASVNAPPKPRTAGIGRAATTGGSGGRSASGSHAIGAGAANSPRRRKMSQAAVTPRHSTAAENLDSGAGAAPASPSPVALALPTSSPRITTLSLSGAPTPIAPALLQQQARRKAAYRRAQLLLQLLVDTGRSARPPSSPAPATHWSKGPHGLANDLLTEGRLPNATHVRLLGGGQGSGRTEQILSVPSLACPWDAIDPAAGLRFPNVGPSAGVGFTIVLTFQVEDLEPPKGDQPYTEVVNLVQLSEAGSSPVGTHGPPLVGLALSIIRRPGSDAPTLMQMHYTSTSFAFAQPSARSGRMPPAASTTVVFGIGGGVGPSAAAEGGSPAAQTSSSRPLVLRPNRTYSLMLAHAAPPLTPSSNPSPQDPSASGAARLPSLDMRTPVSLYIDGELIDVRRSVWPRTRPGSRSSVSGSPSQSSPSPSGRGEGAWGMVKAEFGGTPAVSPLPPRQLTAPTPAPAASGSSAQTSSEPAPAPTPTPAKRQSGPTWALKLFTPLYILRTHLPTSPLPSVGAGADTAFLIHQLLLPSAYKAHGYTHEPVRAGTNQSGSSGSGGSSGGLSNASSAGLGRFLTYAGSMRVNLRLDERHLPVPALLLSGSQGAGGGANPEAQRHAEVMAEHALRERRRRLVRAVAGSSSDTGASGTGSGGDVGGSSSAGGGGSGMSPSESFPSPSLAFSLVAGKARERAASNRDRMSLALLAWTRDALDFWGERNYGMYLSLDFDAPFYSGGGTGQKDPMPGFNNRTSGWAGGAEGGAEQPRRSAFATIVLRRAPNASVGEDSSAKATQQGETSIKADPLQPYRSLADAAHLLGATPALLDMLRLASWAESGSRPASKDGATPAESPSVDTAPVFVHLLELILLIIGGETSWRTSEEAERSGAWEVLKLVLERNARVVMSSQAALAEGVPDRIRGWAADDACAAGVLRVLFEAAGRRYVSRTSAVSGLPATSSISTALDAADQRPDDSNWALVNPLLYRLILLDVRVFKFCRSHIRQAHLAHFSALLRESSYRAFNIRRISKMGILRRLLSAWNSHVFDSPNELGPIHSGLGLIGAAGPVGSSGSMNPSADVTDDVLLALRILLKTNFSESSARVLTSYLTTQLGRPRRKGKALPFRTPGAPPEPPSSVLSSSSTTSGSSLTLPASLLITLTGMARERAGLLDKLSTSADIRWLIPIFADWNSTKRISGALDAGLDSGRRIVSSSSLQSGLNLHAPAGKGSDSPAGTPGHSVHFPSSSVAATAPLDLDEISADERREVVGAALQLLVLLCGNENRRRSSRHSGIDAPAQRNYSDRFNAAGGFRVLERYLPFQWNAPTTLPLCWAMLFGLAQVPAVLPPDAAAEGEKAQHASAPATRSGFIVPRLPTSEARAGAGGGAGAQPDEVLLDHFGPSRYVLIKNVRALRLIVACWRQGLLELARKEEAKRKYSNLLVSGKDDGLPKRPQHLRRRSRSVNFDAREALQDSDERLLEATVTLLEQHCDREALREEFRELLFTPNVLRGIVDAIVPMAHALQKPSAGTFAFPGSSATRLASRMLELLARLATESMAATGSMAIVDALLGAVPPMDLTQQSAFRSTLLDAVLRHVARASAVDLTTGKAVPGRMLPSPTALHAFVTFIARSSEEFLSGLTVSVPILLNLLAGLFDQLRSDERRATDLFAALKQHARVRALLLISMNRVFLCRLASSADRHSTLKSILDHQEWLLGPENSDNAFIECVLNRVYYELKRSTSADDKKLSFEVLCAFTLARPPLAESALLPGKTAADVLQSGPDDVVNMLAISLDGDETDELPYQDAWTAFIKSNEALRAAAHFDRVARVKQLMDSSDSRQRSVQGTEAKLRNWHAKLCESEMAKTARSEQDAREISRYATKQQQEMFSDLQRSNSILFEEETGRVEQMALDPTEGPRRMRKKLHPLRAGVEDELEPAVPQGHHSRGASASAGEDQQSSPLSHKMELPPGHASDGRGAAGNDDEEGEEDDGTLDEDVNIVDEDEDDDKFRRVLRALDRGDVSSSIGPAAFAMLTTLHSQIIEDVYNTSRVVSIECRGTLAIIGRSKLYLLDDYFQRPNGELVDAWEAPAEERDAFVLATLASNAEQRSALVTQLDGEAQTRKWSWHDVDACFRRTWLHRKTALELFFRDGQSCLLVVPSTDLANRLHAEIRIRAPRAVQAADGAMDSIRELAAPSPGPSGFKARLADAAANALRGRSQAGGALTQAWVERKISNFEYLMTLNSLSGRTYNDCTQYPVMPWVVADYTSDELDLTKPSTFRNLALPMGAQSAARRAEVEERYEQLLEMSEDGDAAFHYGTHYSTAAVVCAYLVRVRPFDRILIALQGGTFDLADRTFSSIAKAWASASELSRGDVRELTPEFFYLPELLVNTNRFDFGTTQAGQVINNVELPPWAKGDPLRFIKLHREALESDYVSANLHLWIDLIFGWRSRGPAAVEATNCFHPLSYETGINLETIEAIEPRQAMFSIEDHPWLLIESFAPLQDTRARIKLVAPTQHGVQGFPLLSTPISNGTMQVSINRDDERLVVSPLSRPGDDGGLLHWPPTVVECITSSLITCVASAGQGAIALGAADGLVTMLWLDDRTGQVSVRGMLRGHQSLVHSICASTAWSIIVTGGSDGSIMVWDLNRIEHVRTLPTKGSHVEHIAIDDHHGYIATLSASELRLWTINGELLAEQAVEELALGFPTALAFLGADLHSSGRLAVLLTGHEGKVASWECVLDDQADRTSCRWKLRQHYVFEHRDRYGALQHTEAITAISASKTRMLTGDAQGRLYQWSLPASGDQANLQINTEALMGGCCAECEKRFGVLEVRRTCAGCAGTFCGACAAVESAGLVRGHRFCSHCKNILRTLPLEP</sequence>
<dbReference type="Gene3D" id="2.30.29.30">
    <property type="entry name" value="Pleckstrin-homology domain (PH domain)/Phosphotyrosine-binding domain (PTB)"/>
    <property type="match status" value="1"/>
</dbReference>
<comment type="caution">
    <text evidence="12">The sequence shown here is derived from an EMBL/GenBank/DDBJ whole genome shotgun (WGS) entry which is preliminary data.</text>
</comment>
<dbReference type="CDD" id="cd00065">
    <property type="entry name" value="FYVE_like_SF"/>
    <property type="match status" value="1"/>
</dbReference>
<evidence type="ECO:0000256" key="5">
    <source>
        <dbReference type="ARBA" id="ARBA00022833"/>
    </source>
</evidence>
<evidence type="ECO:0000256" key="1">
    <source>
        <dbReference type="ARBA" id="ARBA00022574"/>
    </source>
</evidence>
<proteinExistence type="predicted"/>
<feature type="domain" description="BEACH-type PH" evidence="11">
    <location>
        <begin position="2156"/>
        <end position="2291"/>
    </location>
</feature>
<dbReference type="SUPFAM" id="SSF50729">
    <property type="entry name" value="PH domain-like"/>
    <property type="match status" value="1"/>
</dbReference>
<dbReference type="Gene3D" id="2.130.10.10">
    <property type="entry name" value="YVTN repeat-like/Quinoprotein amine dehydrogenase"/>
    <property type="match status" value="1"/>
</dbReference>
<feature type="compositionally biased region" description="Polar residues" evidence="8">
    <location>
        <begin position="493"/>
        <end position="503"/>
    </location>
</feature>
<evidence type="ECO:0000259" key="9">
    <source>
        <dbReference type="PROSITE" id="PS50178"/>
    </source>
</evidence>
<dbReference type="Proteomes" id="UP001176521">
    <property type="component" value="Unassembled WGS sequence"/>
</dbReference>
<feature type="region of interest" description="Disordered" evidence="8">
    <location>
        <begin position="2051"/>
        <end position="2123"/>
    </location>
</feature>
<dbReference type="PROSITE" id="PS00678">
    <property type="entry name" value="WD_REPEATS_1"/>
    <property type="match status" value="1"/>
</dbReference>
<dbReference type="InterPro" id="IPR000409">
    <property type="entry name" value="BEACH_dom"/>
</dbReference>
<feature type="compositionally biased region" description="Gly residues" evidence="8">
    <location>
        <begin position="777"/>
        <end position="797"/>
    </location>
</feature>
<keyword evidence="13" id="KW-1185">Reference proteome</keyword>
<dbReference type="CDD" id="cd06071">
    <property type="entry name" value="Beach"/>
    <property type="match status" value="1"/>
</dbReference>
<feature type="domain" description="FYVE-type" evidence="9">
    <location>
        <begin position="2937"/>
        <end position="2987"/>
    </location>
</feature>
<feature type="region of interest" description="Disordered" evidence="8">
    <location>
        <begin position="267"/>
        <end position="292"/>
    </location>
</feature>
<evidence type="ECO:0000313" key="13">
    <source>
        <dbReference type="Proteomes" id="UP001176521"/>
    </source>
</evidence>
<dbReference type="SUPFAM" id="SSF50978">
    <property type="entry name" value="WD40 repeat-like"/>
    <property type="match status" value="1"/>
</dbReference>
<dbReference type="InterPro" id="IPR011993">
    <property type="entry name" value="PH-like_dom_sf"/>
</dbReference>
<dbReference type="InterPro" id="IPR051944">
    <property type="entry name" value="BEACH_domain_protein"/>
</dbReference>
<dbReference type="PANTHER" id="PTHR46108:SF4">
    <property type="entry name" value="BLUE CHEESE"/>
    <property type="match status" value="1"/>
</dbReference>
<feature type="repeat" description="WD" evidence="7">
    <location>
        <begin position="2732"/>
        <end position="2773"/>
    </location>
</feature>
<feature type="compositionally biased region" description="Low complexity" evidence="8">
    <location>
        <begin position="765"/>
        <end position="776"/>
    </location>
</feature>
<keyword evidence="2" id="KW-0479">Metal-binding</keyword>
<evidence type="ECO:0000259" key="11">
    <source>
        <dbReference type="PROSITE" id="PS51783"/>
    </source>
</evidence>
<dbReference type="GO" id="GO:0008270">
    <property type="term" value="F:zinc ion binding"/>
    <property type="evidence" value="ECO:0007669"/>
    <property type="project" value="UniProtKB-KW"/>
</dbReference>
<feature type="compositionally biased region" description="Low complexity" evidence="8">
    <location>
        <begin position="165"/>
        <end position="176"/>
    </location>
</feature>
<dbReference type="InterPro" id="IPR001680">
    <property type="entry name" value="WD40_rpt"/>
</dbReference>
<dbReference type="EMBL" id="JAPDMQ010000010">
    <property type="protein sequence ID" value="KAK0540625.1"/>
    <property type="molecule type" value="Genomic_DNA"/>
</dbReference>
<dbReference type="InterPro" id="IPR017455">
    <property type="entry name" value="Znf_FYVE-rel"/>
</dbReference>